<sequence>MATPDGPCLSPWSHSLSLPHNLYKLKKRKPSEFQNIQSTAKRRCFPTSDLFPAMKQDTVSPVKSIDQSERGLSRQPNTIIDFQPVSCGHDSLLHDSYSEADPIIIDQPSAFKNTEDFSSDIQGQGSPMIWTSMTAALKLLLARKQEVRSRPWKIKSLYGKGRKNLQILCSL</sequence>
<gene>
    <name evidence="1" type="ORF">BSL78_25821</name>
</gene>
<proteinExistence type="predicted"/>
<dbReference type="Proteomes" id="UP000230750">
    <property type="component" value="Unassembled WGS sequence"/>
</dbReference>
<dbReference type="EMBL" id="MRZV01001518">
    <property type="protein sequence ID" value="PIK37346.1"/>
    <property type="molecule type" value="Genomic_DNA"/>
</dbReference>
<reference evidence="1 2" key="1">
    <citation type="journal article" date="2017" name="PLoS Biol.">
        <title>The sea cucumber genome provides insights into morphological evolution and visceral regeneration.</title>
        <authorList>
            <person name="Zhang X."/>
            <person name="Sun L."/>
            <person name="Yuan J."/>
            <person name="Sun Y."/>
            <person name="Gao Y."/>
            <person name="Zhang L."/>
            <person name="Li S."/>
            <person name="Dai H."/>
            <person name="Hamel J.F."/>
            <person name="Liu C."/>
            <person name="Yu Y."/>
            <person name="Liu S."/>
            <person name="Lin W."/>
            <person name="Guo K."/>
            <person name="Jin S."/>
            <person name="Xu P."/>
            <person name="Storey K.B."/>
            <person name="Huan P."/>
            <person name="Zhang T."/>
            <person name="Zhou Y."/>
            <person name="Zhang J."/>
            <person name="Lin C."/>
            <person name="Li X."/>
            <person name="Xing L."/>
            <person name="Huo D."/>
            <person name="Sun M."/>
            <person name="Wang L."/>
            <person name="Mercier A."/>
            <person name="Li F."/>
            <person name="Yang H."/>
            <person name="Xiang J."/>
        </authorList>
    </citation>
    <scope>NUCLEOTIDE SEQUENCE [LARGE SCALE GENOMIC DNA]</scope>
    <source>
        <strain evidence="1">Shaxun</strain>
        <tissue evidence="1">Muscle</tissue>
    </source>
</reference>
<organism evidence="1 2">
    <name type="scientific">Stichopus japonicus</name>
    <name type="common">Sea cucumber</name>
    <dbReference type="NCBI Taxonomy" id="307972"/>
    <lineage>
        <taxon>Eukaryota</taxon>
        <taxon>Metazoa</taxon>
        <taxon>Echinodermata</taxon>
        <taxon>Eleutherozoa</taxon>
        <taxon>Echinozoa</taxon>
        <taxon>Holothuroidea</taxon>
        <taxon>Aspidochirotacea</taxon>
        <taxon>Aspidochirotida</taxon>
        <taxon>Stichopodidae</taxon>
        <taxon>Apostichopus</taxon>
    </lineage>
</organism>
<comment type="caution">
    <text evidence="1">The sequence shown here is derived from an EMBL/GenBank/DDBJ whole genome shotgun (WGS) entry which is preliminary data.</text>
</comment>
<protein>
    <submittedName>
        <fullName evidence="1">Uncharacterized protein</fullName>
    </submittedName>
</protein>
<evidence type="ECO:0000313" key="2">
    <source>
        <dbReference type="Proteomes" id="UP000230750"/>
    </source>
</evidence>
<keyword evidence="2" id="KW-1185">Reference proteome</keyword>
<dbReference type="AlphaFoldDB" id="A0A2G8JNK3"/>
<accession>A0A2G8JNK3</accession>
<evidence type="ECO:0000313" key="1">
    <source>
        <dbReference type="EMBL" id="PIK37346.1"/>
    </source>
</evidence>
<name>A0A2G8JNK3_STIJA</name>